<proteinExistence type="predicted"/>
<feature type="domain" description="DHFR" evidence="1">
    <location>
        <begin position="24"/>
        <end position="127"/>
    </location>
</feature>
<dbReference type="GO" id="GO:0004146">
    <property type="term" value="F:dihydrofolate reductase activity"/>
    <property type="evidence" value="ECO:0007669"/>
    <property type="project" value="InterPro"/>
</dbReference>
<name>A0A162J5T1_9FUSO</name>
<comment type="caution">
    <text evidence="2">The sequence shown here is derived from an EMBL/GenBank/DDBJ whole genome shotgun (WGS) entry which is preliminary data.</text>
</comment>
<dbReference type="Proteomes" id="UP000075816">
    <property type="component" value="Unassembled WGS sequence"/>
</dbReference>
<gene>
    <name evidence="2" type="ORF">A2J07_00195</name>
</gene>
<dbReference type="RefSeq" id="WP_062680629.1">
    <property type="nucleotide sequence ID" value="NZ_LVEA01000001.1"/>
</dbReference>
<evidence type="ECO:0000313" key="2">
    <source>
        <dbReference type="EMBL" id="KYL05187.1"/>
    </source>
</evidence>
<dbReference type="Gene3D" id="3.40.430.10">
    <property type="entry name" value="Dihydrofolate Reductase, subunit A"/>
    <property type="match status" value="1"/>
</dbReference>
<reference evidence="2 3" key="1">
    <citation type="submission" date="2016-03" db="EMBL/GenBank/DDBJ databases">
        <title>Comparative genomics of human isolates of Fusobacterium necrophorum.</title>
        <authorList>
            <person name="Jensen A."/>
            <person name="Bank S."/>
            <person name="Andersen P.S."/>
            <person name="Kristensen L.H."/>
            <person name="Prag J."/>
        </authorList>
    </citation>
    <scope>NUCLEOTIDE SEQUENCE [LARGE SCALE GENOMIC DNA]</scope>
    <source>
        <strain evidence="2 3">LS_1264</strain>
    </source>
</reference>
<dbReference type="InterPro" id="IPR001796">
    <property type="entry name" value="DHFR_dom"/>
</dbReference>
<dbReference type="InterPro" id="IPR024072">
    <property type="entry name" value="DHFR-like_dom_sf"/>
</dbReference>
<dbReference type="EMBL" id="LVEA01000001">
    <property type="protein sequence ID" value="KYL05187.1"/>
    <property type="molecule type" value="Genomic_DNA"/>
</dbReference>
<accession>A0A162J5T1</accession>
<evidence type="ECO:0000313" key="3">
    <source>
        <dbReference type="Proteomes" id="UP000075816"/>
    </source>
</evidence>
<dbReference type="SUPFAM" id="SSF53597">
    <property type="entry name" value="Dihydrofolate reductase-like"/>
    <property type="match status" value="1"/>
</dbReference>
<organism evidence="2 3">
    <name type="scientific">Fusobacterium necrophorum subsp. funduliforme</name>
    <dbReference type="NCBI Taxonomy" id="143387"/>
    <lineage>
        <taxon>Bacteria</taxon>
        <taxon>Fusobacteriati</taxon>
        <taxon>Fusobacteriota</taxon>
        <taxon>Fusobacteriia</taxon>
        <taxon>Fusobacteriales</taxon>
        <taxon>Fusobacteriaceae</taxon>
        <taxon>Fusobacterium</taxon>
    </lineage>
</organism>
<dbReference type="Pfam" id="PF00186">
    <property type="entry name" value="DHFR_1"/>
    <property type="match status" value="1"/>
</dbReference>
<evidence type="ECO:0000259" key="1">
    <source>
        <dbReference type="Pfam" id="PF00186"/>
    </source>
</evidence>
<sequence>MLEMIIAGIQKENKLLLGDSKPEGNGMLWHIPEDFQWFREKTKNKILLVGETTSKFMPIEKINGNLGRKVIVLKTKEDSNKIIKELKKNPSENYIICGGLTIYNYFLDHCIFDKIYFTLINNNVKYKIPKEPLFLNLNKFNQYSFNDFHETENAKFYILKKR</sequence>
<dbReference type="AlphaFoldDB" id="A0A162J5T1"/>
<dbReference type="GO" id="GO:0046654">
    <property type="term" value="P:tetrahydrofolate biosynthetic process"/>
    <property type="evidence" value="ECO:0007669"/>
    <property type="project" value="InterPro"/>
</dbReference>
<protein>
    <recommendedName>
        <fullName evidence="1">DHFR domain-containing protein</fullName>
    </recommendedName>
</protein>